<keyword evidence="3" id="KW-1185">Reference proteome</keyword>
<organism evidence="2 3">
    <name type="scientific">Flavobacterium akiainvivens</name>
    <dbReference type="NCBI Taxonomy" id="1202724"/>
    <lineage>
        <taxon>Bacteria</taxon>
        <taxon>Pseudomonadati</taxon>
        <taxon>Bacteroidota</taxon>
        <taxon>Flavobacteriia</taxon>
        <taxon>Flavobacteriales</taxon>
        <taxon>Flavobacteriaceae</taxon>
        <taxon>Flavobacterium</taxon>
    </lineage>
</organism>
<keyword evidence="1" id="KW-1133">Transmembrane helix</keyword>
<dbReference type="EMBL" id="LIYD01000005">
    <property type="protein sequence ID" value="KOS06710.1"/>
    <property type="molecule type" value="Genomic_DNA"/>
</dbReference>
<comment type="caution">
    <text evidence="2">The sequence shown here is derived from an EMBL/GenBank/DDBJ whole genome shotgun (WGS) entry which is preliminary data.</text>
</comment>
<feature type="transmembrane region" description="Helical" evidence="1">
    <location>
        <begin position="95"/>
        <end position="115"/>
    </location>
</feature>
<dbReference type="PATRIC" id="fig|1202724.3.peg.2532"/>
<gene>
    <name evidence="2" type="ORF">AM493_12220</name>
</gene>
<feature type="transmembrane region" description="Helical" evidence="1">
    <location>
        <begin position="127"/>
        <end position="146"/>
    </location>
</feature>
<feature type="transmembrane region" description="Helical" evidence="1">
    <location>
        <begin position="38"/>
        <end position="59"/>
    </location>
</feature>
<feature type="transmembrane region" description="Helical" evidence="1">
    <location>
        <begin position="71"/>
        <end position="89"/>
    </location>
</feature>
<name>A0A0M9VII8_9FLAO</name>
<keyword evidence="1" id="KW-0812">Transmembrane</keyword>
<sequence>MNYKKVCLLSFITVLFLFIVTSIIYDVSTQFKIRDIFSSINLFAFVLLFPTFYLTIFSYDIANRNLLLSSILHYILIVLSVVYFIYYFFFDSWAGAIAIYFVLAALLNIIVMSIVKKYKLEDSVSLKIQWISVSSWILLILLFFVISTAI</sequence>
<dbReference type="Proteomes" id="UP000037755">
    <property type="component" value="Unassembled WGS sequence"/>
</dbReference>
<dbReference type="AlphaFoldDB" id="A0A0M9VII8"/>
<keyword evidence="1" id="KW-0472">Membrane</keyword>
<reference evidence="2 3" key="1">
    <citation type="submission" date="2015-08" db="EMBL/GenBank/DDBJ databases">
        <title>Whole genome sequence of Flavobacterium akiainvivens IK-1T, from decaying Wikstroemia oahuensis, an endemic Hawaiian shrub.</title>
        <authorList>
            <person name="Wan X."/>
            <person name="Hou S."/>
            <person name="Saito J."/>
            <person name="Donachie S."/>
        </authorList>
    </citation>
    <scope>NUCLEOTIDE SEQUENCE [LARGE SCALE GENOMIC DNA]</scope>
    <source>
        <strain evidence="2 3">IK-1</strain>
    </source>
</reference>
<evidence type="ECO:0000313" key="3">
    <source>
        <dbReference type="Proteomes" id="UP000037755"/>
    </source>
</evidence>
<protein>
    <submittedName>
        <fullName evidence="2">Uncharacterized protein</fullName>
    </submittedName>
</protein>
<proteinExistence type="predicted"/>
<evidence type="ECO:0000256" key="1">
    <source>
        <dbReference type="SAM" id="Phobius"/>
    </source>
</evidence>
<evidence type="ECO:0000313" key="2">
    <source>
        <dbReference type="EMBL" id="KOS06710.1"/>
    </source>
</evidence>
<accession>A0A0M9VII8</accession>
<dbReference type="STRING" id="1202724.AM493_12220"/>